<evidence type="ECO:0000256" key="1">
    <source>
        <dbReference type="ARBA" id="ARBA00022603"/>
    </source>
</evidence>
<keyword evidence="8" id="KW-1185">Reference proteome</keyword>
<name>A0A7H9CGU0_9BACT</name>
<reference evidence="7 8" key="1">
    <citation type="submission" date="2020-02" db="EMBL/GenBank/DDBJ databases">
        <title>Complete genome sequence of the novel Campylobacter species Candidatus Campylobacter infans.</title>
        <authorList>
            <person name="Duim B."/>
            <person name="Zomer A."/>
            <person name="van der Graaf L."/>
            <person name="Wagenaar J."/>
        </authorList>
    </citation>
    <scope>NUCLEOTIDE SEQUENCE [LARGE SCALE GENOMIC DNA]</scope>
    <source>
        <strain evidence="7 8">19S00001</strain>
    </source>
</reference>
<dbReference type="KEGG" id="cinf:CINF_0327"/>
<accession>A0A7H9CGU0</accession>
<protein>
    <submittedName>
        <fullName evidence="7">16S rRNA m5C methyltransferase, RsmB/RsmF family</fullName>
    </submittedName>
</protein>
<dbReference type="Pfam" id="PF01189">
    <property type="entry name" value="Methyltr_RsmB-F"/>
    <property type="match status" value="1"/>
</dbReference>
<evidence type="ECO:0000259" key="6">
    <source>
        <dbReference type="PROSITE" id="PS51686"/>
    </source>
</evidence>
<dbReference type="GO" id="GO:0001510">
    <property type="term" value="P:RNA methylation"/>
    <property type="evidence" value="ECO:0007669"/>
    <property type="project" value="InterPro"/>
</dbReference>
<comment type="caution">
    <text evidence="5">Lacks conserved residue(s) required for the propagation of feature annotation.</text>
</comment>
<keyword evidence="4 5" id="KW-0694">RNA-binding</keyword>
<feature type="binding site" evidence="5">
    <location>
        <position position="139"/>
    </location>
    <ligand>
        <name>S-adenosyl-L-methionine</name>
        <dbReference type="ChEBI" id="CHEBI:59789"/>
    </ligand>
</feature>
<evidence type="ECO:0000256" key="4">
    <source>
        <dbReference type="ARBA" id="ARBA00022884"/>
    </source>
</evidence>
<dbReference type="GO" id="GO:0003723">
    <property type="term" value="F:RNA binding"/>
    <property type="evidence" value="ECO:0007669"/>
    <property type="project" value="UniProtKB-UniRule"/>
</dbReference>
<evidence type="ECO:0000313" key="7">
    <source>
        <dbReference type="EMBL" id="QLI04871.1"/>
    </source>
</evidence>
<dbReference type="PROSITE" id="PS51686">
    <property type="entry name" value="SAM_MT_RSMB_NOP"/>
    <property type="match status" value="1"/>
</dbReference>
<keyword evidence="1 5" id="KW-0489">Methyltransferase</keyword>
<feature type="binding site" evidence="5">
    <location>
        <position position="166"/>
    </location>
    <ligand>
        <name>S-adenosyl-L-methionine</name>
        <dbReference type="ChEBI" id="CHEBI:59789"/>
    </ligand>
</feature>
<proteinExistence type="inferred from homology"/>
<dbReference type="RefSeq" id="WP_179975507.1">
    <property type="nucleotide sequence ID" value="NZ_CP049075.1"/>
</dbReference>
<feature type="domain" description="SAM-dependent MTase RsmB/NOP-type" evidence="6">
    <location>
        <begin position="1"/>
        <end position="293"/>
    </location>
</feature>
<dbReference type="InterPro" id="IPR023267">
    <property type="entry name" value="RCMT"/>
</dbReference>
<dbReference type="Gene3D" id="3.40.50.150">
    <property type="entry name" value="Vaccinia Virus protein VP39"/>
    <property type="match status" value="1"/>
</dbReference>
<dbReference type="PANTHER" id="PTHR22807">
    <property type="entry name" value="NOP2 YEAST -RELATED NOL1/NOP2/FMU SUN DOMAIN-CONTAINING"/>
    <property type="match status" value="1"/>
</dbReference>
<dbReference type="AlphaFoldDB" id="A0A7H9CGU0"/>
<dbReference type="SUPFAM" id="SSF53335">
    <property type="entry name" value="S-adenosyl-L-methionine-dependent methyltransferases"/>
    <property type="match status" value="1"/>
</dbReference>
<evidence type="ECO:0000256" key="3">
    <source>
        <dbReference type="ARBA" id="ARBA00022691"/>
    </source>
</evidence>
<evidence type="ECO:0000256" key="5">
    <source>
        <dbReference type="PROSITE-ProRule" id="PRU01023"/>
    </source>
</evidence>
<dbReference type="PRINTS" id="PR02008">
    <property type="entry name" value="RCMTFAMILY"/>
</dbReference>
<dbReference type="GO" id="GO:0008173">
    <property type="term" value="F:RNA methyltransferase activity"/>
    <property type="evidence" value="ECO:0007669"/>
    <property type="project" value="InterPro"/>
</dbReference>
<dbReference type="EMBL" id="CP049075">
    <property type="protein sequence ID" value="QLI04871.1"/>
    <property type="molecule type" value="Genomic_DNA"/>
</dbReference>
<dbReference type="InterPro" id="IPR001678">
    <property type="entry name" value="MeTrfase_RsmB-F_NOP2_dom"/>
</dbReference>
<feature type="binding site" evidence="5">
    <location>
        <position position="184"/>
    </location>
    <ligand>
        <name>S-adenosyl-L-methionine</name>
        <dbReference type="ChEBI" id="CHEBI:59789"/>
    </ligand>
</feature>
<dbReference type="PANTHER" id="PTHR22807:SF61">
    <property type="entry name" value="NOL1_NOP2_SUN FAMILY PROTEIN _ ANTITERMINATION NUSB DOMAIN-CONTAINING PROTEIN"/>
    <property type="match status" value="1"/>
</dbReference>
<organism evidence="7 8">
    <name type="scientific">Candidatus Campylobacter infans</name>
    <dbReference type="NCBI Taxonomy" id="2561898"/>
    <lineage>
        <taxon>Bacteria</taxon>
        <taxon>Pseudomonadati</taxon>
        <taxon>Campylobacterota</taxon>
        <taxon>Epsilonproteobacteria</taxon>
        <taxon>Campylobacterales</taxon>
        <taxon>Campylobacteraceae</taxon>
        <taxon>Campylobacter</taxon>
    </lineage>
</organism>
<comment type="similarity">
    <text evidence="5">Belongs to the class I-like SAM-binding methyltransferase superfamily. RsmB/NOP family.</text>
</comment>
<dbReference type="InterPro" id="IPR029063">
    <property type="entry name" value="SAM-dependent_MTases_sf"/>
</dbReference>
<gene>
    <name evidence="7" type="ORF">CINF_0327</name>
</gene>
<keyword evidence="2 5" id="KW-0808">Transferase</keyword>
<sequence length="294" mass="33347">MSFKDDLASILGANFNEVWQSFFSQKQVGFFISALGLEQKERIFTEFKELNLKEILPNFYLCDGTKKPILSASSSFNEGLIYIQNPSSYLSALNLNASLDDEICDMCASPGGKSIALCALFALNFKNYEKNALKFACIEANKDRFFSLKKNLLKYSLTNIKTFNKDARSISRTCKERFTRIILDAPCSSYSHFSENFKEKSIKEIKALSKLQKELLNAGLCALKCGGELVYSTCTFYPQENEQVIQNALNSKFKIQILKLDFLPQNARQNDFGALILPNEIYDGFFITRIKKLA</sequence>
<dbReference type="Proteomes" id="UP000509414">
    <property type="component" value="Chromosome"/>
</dbReference>
<evidence type="ECO:0000256" key="2">
    <source>
        <dbReference type="ARBA" id="ARBA00022679"/>
    </source>
</evidence>
<feature type="active site" description="Nucleophile" evidence="5">
    <location>
        <position position="234"/>
    </location>
</feature>
<evidence type="ECO:0000313" key="8">
    <source>
        <dbReference type="Proteomes" id="UP000509414"/>
    </source>
</evidence>
<keyword evidence="3 5" id="KW-0949">S-adenosyl-L-methionine</keyword>
<dbReference type="InterPro" id="IPR049560">
    <property type="entry name" value="MeTrfase_RsmB-F_NOP2_cat"/>
</dbReference>